<dbReference type="EMBL" id="JBHRYJ010000001">
    <property type="protein sequence ID" value="MFC3674678.1"/>
    <property type="molecule type" value="Genomic_DNA"/>
</dbReference>
<evidence type="ECO:0000313" key="5">
    <source>
        <dbReference type="Proteomes" id="UP001595711"/>
    </source>
</evidence>
<protein>
    <submittedName>
        <fullName evidence="4">Helix-turn-helix domain-containing protein</fullName>
    </submittedName>
</protein>
<dbReference type="Gene3D" id="1.10.10.10">
    <property type="entry name" value="Winged helix-like DNA-binding domain superfamily/Winged helix DNA-binding domain"/>
    <property type="match status" value="1"/>
</dbReference>
<sequence length="123" mass="13135">MAICPTCGGCGHVEKAIEPVLAYDGARLTLCQGTILAILLEQRGRPIRSAELYSRYASSRDEPPQPETIKVQVSMIRRKLRAAGSAVAIVQPVHGTYALEGLPPENLAEPVSRETPLPCSGVA</sequence>
<accession>A0ABV7VC88</accession>
<dbReference type="InterPro" id="IPR001867">
    <property type="entry name" value="OmpR/PhoB-type_DNA-bd"/>
</dbReference>
<dbReference type="Proteomes" id="UP001595711">
    <property type="component" value="Unassembled WGS sequence"/>
</dbReference>
<dbReference type="RefSeq" id="WP_379722028.1">
    <property type="nucleotide sequence ID" value="NZ_JBHRYJ010000001.1"/>
</dbReference>
<dbReference type="Pfam" id="PF00486">
    <property type="entry name" value="Trans_reg_C"/>
    <property type="match status" value="1"/>
</dbReference>
<evidence type="ECO:0000256" key="2">
    <source>
        <dbReference type="SAM" id="MobiDB-lite"/>
    </source>
</evidence>
<comment type="caution">
    <text evidence="4">The sequence shown here is derived from an EMBL/GenBank/DDBJ whole genome shotgun (WGS) entry which is preliminary data.</text>
</comment>
<gene>
    <name evidence="4" type="ORF">ACFOOQ_03925</name>
</gene>
<dbReference type="InterPro" id="IPR036388">
    <property type="entry name" value="WH-like_DNA-bd_sf"/>
</dbReference>
<evidence type="ECO:0000259" key="3">
    <source>
        <dbReference type="SMART" id="SM00862"/>
    </source>
</evidence>
<feature type="region of interest" description="Disordered" evidence="2">
    <location>
        <begin position="101"/>
        <end position="123"/>
    </location>
</feature>
<name>A0ABV7VC88_9PROT</name>
<proteinExistence type="predicted"/>
<dbReference type="SMART" id="SM00862">
    <property type="entry name" value="Trans_reg_C"/>
    <property type="match status" value="1"/>
</dbReference>
<reference evidence="5" key="1">
    <citation type="journal article" date="2019" name="Int. J. Syst. Evol. Microbiol.">
        <title>The Global Catalogue of Microorganisms (GCM) 10K type strain sequencing project: providing services to taxonomists for standard genome sequencing and annotation.</title>
        <authorList>
            <consortium name="The Broad Institute Genomics Platform"/>
            <consortium name="The Broad Institute Genome Sequencing Center for Infectious Disease"/>
            <person name="Wu L."/>
            <person name="Ma J."/>
        </authorList>
    </citation>
    <scope>NUCLEOTIDE SEQUENCE [LARGE SCALE GENOMIC DNA]</scope>
    <source>
        <strain evidence="5">KCTC 42182</strain>
    </source>
</reference>
<evidence type="ECO:0000256" key="1">
    <source>
        <dbReference type="ARBA" id="ARBA00023125"/>
    </source>
</evidence>
<evidence type="ECO:0000313" key="4">
    <source>
        <dbReference type="EMBL" id="MFC3674678.1"/>
    </source>
</evidence>
<organism evidence="4 5">
    <name type="scientific">Ferrovibrio xuzhouensis</name>
    <dbReference type="NCBI Taxonomy" id="1576914"/>
    <lineage>
        <taxon>Bacteria</taxon>
        <taxon>Pseudomonadati</taxon>
        <taxon>Pseudomonadota</taxon>
        <taxon>Alphaproteobacteria</taxon>
        <taxon>Rhodospirillales</taxon>
        <taxon>Rhodospirillaceae</taxon>
        <taxon>Ferrovibrio</taxon>
    </lineage>
</organism>
<keyword evidence="1" id="KW-0238">DNA-binding</keyword>
<keyword evidence="5" id="KW-1185">Reference proteome</keyword>
<dbReference type="SUPFAM" id="SSF46894">
    <property type="entry name" value="C-terminal effector domain of the bipartite response regulators"/>
    <property type="match status" value="1"/>
</dbReference>
<feature type="domain" description="OmpR/PhoB-type" evidence="3">
    <location>
        <begin position="25"/>
        <end position="99"/>
    </location>
</feature>
<dbReference type="InterPro" id="IPR016032">
    <property type="entry name" value="Sig_transdc_resp-reg_C-effctor"/>
</dbReference>